<dbReference type="EMBL" id="CADCXU010005180">
    <property type="protein sequence ID" value="CAA9996901.1"/>
    <property type="molecule type" value="Genomic_DNA"/>
</dbReference>
<sequence>MFSHPRPPQNRSGTTTSTNYVRSVNWFMQFGRYHDRQIRSSIRQSGLNAVTNLKNTWIAYPKLKVGFSVNRPARRMPGDFNITEAATRCNPAACEVVNIGAEAGTFSLCETLLNRSSMNRCIVNECSINIPSSEFPSISRLSALRLSVSKLWYYHVKGQYLHQEIGIIATVLSQSESLTEQVSVCPSTVKTGQNLTEKILCAIAVRIFETQIEGIGVACSAKVYELVHKFRRSSHRQYKTNNEHHNHDNHLLSTTVIASLQHHRFDCNCEPKMLLIIGSPESSRFNLHILESHKQKGMKSAKKHGQTHQPQPEQGLSPHRTNQHSDNYLVVKFHTPKIGSNLFSERLHHPRVNLIGSWCGQPGVNLPKDEIPHRRPAQPGAPKATVHVYCIKIYRRCSTAIQTILDLDLIFTLKLTDRNGS</sequence>
<evidence type="ECO:0000313" key="3">
    <source>
        <dbReference type="Proteomes" id="UP000479000"/>
    </source>
</evidence>
<name>A0A6H5G4Q5_9HEMI</name>
<feature type="compositionally biased region" description="Basic residues" evidence="1">
    <location>
        <begin position="295"/>
        <end position="306"/>
    </location>
</feature>
<dbReference type="Proteomes" id="UP000479000">
    <property type="component" value="Unassembled WGS sequence"/>
</dbReference>
<proteinExistence type="predicted"/>
<feature type="region of interest" description="Disordered" evidence="1">
    <location>
        <begin position="294"/>
        <end position="322"/>
    </location>
</feature>
<feature type="non-terminal residue" evidence="2">
    <location>
        <position position="421"/>
    </location>
</feature>
<keyword evidence="3" id="KW-1185">Reference proteome</keyword>
<organism evidence="2 3">
    <name type="scientific">Nesidiocoris tenuis</name>
    <dbReference type="NCBI Taxonomy" id="355587"/>
    <lineage>
        <taxon>Eukaryota</taxon>
        <taxon>Metazoa</taxon>
        <taxon>Ecdysozoa</taxon>
        <taxon>Arthropoda</taxon>
        <taxon>Hexapoda</taxon>
        <taxon>Insecta</taxon>
        <taxon>Pterygota</taxon>
        <taxon>Neoptera</taxon>
        <taxon>Paraneoptera</taxon>
        <taxon>Hemiptera</taxon>
        <taxon>Heteroptera</taxon>
        <taxon>Panheteroptera</taxon>
        <taxon>Cimicomorpha</taxon>
        <taxon>Miridae</taxon>
        <taxon>Dicyphina</taxon>
        <taxon>Nesidiocoris</taxon>
    </lineage>
</organism>
<evidence type="ECO:0000256" key="1">
    <source>
        <dbReference type="SAM" id="MobiDB-lite"/>
    </source>
</evidence>
<gene>
    <name evidence="2" type="ORF">NTEN_LOCUS3296</name>
</gene>
<evidence type="ECO:0000313" key="2">
    <source>
        <dbReference type="EMBL" id="CAA9996901.1"/>
    </source>
</evidence>
<reference evidence="2 3" key="1">
    <citation type="submission" date="2020-02" db="EMBL/GenBank/DDBJ databases">
        <authorList>
            <person name="Ferguson B K."/>
        </authorList>
    </citation>
    <scope>NUCLEOTIDE SEQUENCE [LARGE SCALE GENOMIC DNA]</scope>
</reference>
<accession>A0A6H5G4Q5</accession>
<protein>
    <submittedName>
        <fullName evidence="2">Uncharacterized protein</fullName>
    </submittedName>
</protein>
<dbReference type="AlphaFoldDB" id="A0A6H5G4Q5"/>